<dbReference type="PANTHER" id="PTHR43900:SF3">
    <property type="entry name" value="GLUTATHIONE S-TRANSFERASE RHO"/>
    <property type="match status" value="1"/>
</dbReference>
<name>A0A8H3FVI6_9LECA</name>
<evidence type="ECO:0000259" key="5">
    <source>
        <dbReference type="PROSITE" id="PS50404"/>
    </source>
</evidence>
<evidence type="ECO:0000256" key="4">
    <source>
        <dbReference type="RuleBase" id="RU003494"/>
    </source>
</evidence>
<feature type="domain" description="GST N-terminal" evidence="5">
    <location>
        <begin position="2"/>
        <end position="85"/>
    </location>
</feature>
<dbReference type="InterPro" id="IPR036249">
    <property type="entry name" value="Thioredoxin-like_sf"/>
</dbReference>
<dbReference type="GO" id="GO:0043295">
    <property type="term" value="F:glutathione binding"/>
    <property type="evidence" value="ECO:0007669"/>
    <property type="project" value="TreeGrafter"/>
</dbReference>
<dbReference type="InterPro" id="IPR004045">
    <property type="entry name" value="Glutathione_S-Trfase_N"/>
</dbReference>
<dbReference type="SFLD" id="SFLDG00358">
    <property type="entry name" value="Main_(cytGST)"/>
    <property type="match status" value="1"/>
</dbReference>
<evidence type="ECO:0000259" key="6">
    <source>
        <dbReference type="PROSITE" id="PS50405"/>
    </source>
</evidence>
<sequence length="225" mass="25097">MPAFTLYGARGSSNTDRVRLTLAEGGIKDYEVVFLNLQNGEQRSEEHIKRNPWGKIPVLVTSGNLTLYESRPISKYLAKKYAIPLLPADTDLEAVALFDQAQSIETLYFAEPAGKISFEKFLKPILGLPVNEAAVTEAMRSLETFCDVTERHLNQHSYMAGDEFSLVDIYYIPLVQRLFVCGYGEVITGRKALGAWWERCINRPAIKEMLAADKAAAPAAFSKKS</sequence>
<dbReference type="SFLD" id="SFLDS00019">
    <property type="entry name" value="Glutathione_Transferase_(cytos"/>
    <property type="match status" value="1"/>
</dbReference>
<dbReference type="GO" id="GO:0004364">
    <property type="term" value="F:glutathione transferase activity"/>
    <property type="evidence" value="ECO:0007669"/>
    <property type="project" value="UniProtKB-EC"/>
</dbReference>
<dbReference type="InterPro" id="IPR040079">
    <property type="entry name" value="Glutathione_S-Trfase"/>
</dbReference>
<evidence type="ECO:0000313" key="8">
    <source>
        <dbReference type="Proteomes" id="UP000664169"/>
    </source>
</evidence>
<organism evidence="7 8">
    <name type="scientific">Gomphillus americanus</name>
    <dbReference type="NCBI Taxonomy" id="1940652"/>
    <lineage>
        <taxon>Eukaryota</taxon>
        <taxon>Fungi</taxon>
        <taxon>Dikarya</taxon>
        <taxon>Ascomycota</taxon>
        <taxon>Pezizomycotina</taxon>
        <taxon>Lecanoromycetes</taxon>
        <taxon>OSLEUM clade</taxon>
        <taxon>Ostropomycetidae</taxon>
        <taxon>Ostropales</taxon>
        <taxon>Graphidaceae</taxon>
        <taxon>Gomphilloideae</taxon>
        <taxon>Gomphillus</taxon>
    </lineage>
</organism>
<dbReference type="AlphaFoldDB" id="A0A8H3FVI6"/>
<evidence type="ECO:0000256" key="2">
    <source>
        <dbReference type="ARBA" id="ARBA00022679"/>
    </source>
</evidence>
<dbReference type="EC" id="2.5.1.18" evidence="1"/>
<dbReference type="OrthoDB" id="249703at2759"/>
<dbReference type="Gene3D" id="1.20.1050.10">
    <property type="match status" value="1"/>
</dbReference>
<dbReference type="Proteomes" id="UP000664169">
    <property type="component" value="Unassembled WGS sequence"/>
</dbReference>
<proteinExistence type="inferred from homology"/>
<evidence type="ECO:0000256" key="3">
    <source>
        <dbReference type="ARBA" id="ARBA00047960"/>
    </source>
</evidence>
<dbReference type="Gene3D" id="3.40.30.10">
    <property type="entry name" value="Glutaredoxin"/>
    <property type="match status" value="1"/>
</dbReference>
<dbReference type="PROSITE" id="PS50405">
    <property type="entry name" value="GST_CTER"/>
    <property type="match status" value="1"/>
</dbReference>
<reference evidence="7" key="1">
    <citation type="submission" date="2021-03" db="EMBL/GenBank/DDBJ databases">
        <authorList>
            <person name="Tagirdzhanova G."/>
        </authorList>
    </citation>
    <scope>NUCLEOTIDE SEQUENCE</scope>
</reference>
<feature type="domain" description="GST C-terminal" evidence="6">
    <location>
        <begin position="91"/>
        <end position="221"/>
    </location>
</feature>
<dbReference type="Pfam" id="PF02798">
    <property type="entry name" value="GST_N"/>
    <property type="match status" value="1"/>
</dbReference>
<accession>A0A8H3FVI6</accession>
<dbReference type="InterPro" id="IPR036282">
    <property type="entry name" value="Glutathione-S-Trfase_C_sf"/>
</dbReference>
<dbReference type="SUPFAM" id="SSF52833">
    <property type="entry name" value="Thioredoxin-like"/>
    <property type="match status" value="1"/>
</dbReference>
<comment type="catalytic activity">
    <reaction evidence="3">
        <text>RX + glutathione = an S-substituted glutathione + a halide anion + H(+)</text>
        <dbReference type="Rhea" id="RHEA:16437"/>
        <dbReference type="ChEBI" id="CHEBI:15378"/>
        <dbReference type="ChEBI" id="CHEBI:16042"/>
        <dbReference type="ChEBI" id="CHEBI:17792"/>
        <dbReference type="ChEBI" id="CHEBI:57925"/>
        <dbReference type="ChEBI" id="CHEBI:90779"/>
        <dbReference type="EC" id="2.5.1.18"/>
    </reaction>
</comment>
<dbReference type="PANTHER" id="PTHR43900">
    <property type="entry name" value="GLUTATHIONE S-TRANSFERASE RHO"/>
    <property type="match status" value="1"/>
</dbReference>
<keyword evidence="8" id="KW-1185">Reference proteome</keyword>
<comment type="similarity">
    <text evidence="4">Belongs to the GST superfamily.</text>
</comment>
<dbReference type="Pfam" id="PF00043">
    <property type="entry name" value="GST_C"/>
    <property type="match status" value="1"/>
</dbReference>
<comment type="caution">
    <text evidence="7">The sequence shown here is derived from an EMBL/GenBank/DDBJ whole genome shotgun (WGS) entry which is preliminary data.</text>
</comment>
<gene>
    <name evidence="7" type="ORF">GOMPHAMPRED_006421</name>
</gene>
<dbReference type="PROSITE" id="PS50404">
    <property type="entry name" value="GST_NTER"/>
    <property type="match status" value="1"/>
</dbReference>
<keyword evidence="2" id="KW-0808">Transferase</keyword>
<dbReference type="GO" id="GO:0005737">
    <property type="term" value="C:cytoplasm"/>
    <property type="evidence" value="ECO:0007669"/>
    <property type="project" value="TreeGrafter"/>
</dbReference>
<dbReference type="InterPro" id="IPR010987">
    <property type="entry name" value="Glutathione-S-Trfase_C-like"/>
</dbReference>
<evidence type="ECO:0000256" key="1">
    <source>
        <dbReference type="ARBA" id="ARBA00012452"/>
    </source>
</evidence>
<evidence type="ECO:0000313" key="7">
    <source>
        <dbReference type="EMBL" id="CAF9931842.1"/>
    </source>
</evidence>
<dbReference type="SUPFAM" id="SSF47616">
    <property type="entry name" value="GST C-terminal domain-like"/>
    <property type="match status" value="1"/>
</dbReference>
<dbReference type="InterPro" id="IPR004046">
    <property type="entry name" value="GST_C"/>
</dbReference>
<dbReference type="EMBL" id="CAJPDQ010000041">
    <property type="protein sequence ID" value="CAF9931842.1"/>
    <property type="molecule type" value="Genomic_DNA"/>
</dbReference>
<protein>
    <recommendedName>
        <fullName evidence="1">glutathione transferase</fullName>
        <ecNumber evidence="1">2.5.1.18</ecNumber>
    </recommendedName>
</protein>
<dbReference type="GO" id="GO:0006749">
    <property type="term" value="P:glutathione metabolic process"/>
    <property type="evidence" value="ECO:0007669"/>
    <property type="project" value="TreeGrafter"/>
</dbReference>